<comment type="caution">
    <text evidence="15">The sequence shown here is derived from an EMBL/GenBank/DDBJ whole genome shotgun (WGS) entry which is preliminary data.</text>
</comment>
<protein>
    <recommendedName>
        <fullName evidence="4 12">Signal peptidase I</fullName>
        <ecNumber evidence="4 12">3.4.21.89</ecNumber>
    </recommendedName>
</protein>
<dbReference type="AlphaFoldDB" id="A0A3L7K2Y9"/>
<evidence type="ECO:0000256" key="12">
    <source>
        <dbReference type="RuleBase" id="RU003993"/>
    </source>
</evidence>
<dbReference type="RefSeq" id="WP_121679396.1">
    <property type="nucleotide sequence ID" value="NZ_RCVZ01000002.1"/>
</dbReference>
<dbReference type="Pfam" id="PF10502">
    <property type="entry name" value="Peptidase_S26"/>
    <property type="match status" value="1"/>
</dbReference>
<dbReference type="CDD" id="cd06530">
    <property type="entry name" value="S26_SPase_I"/>
    <property type="match status" value="1"/>
</dbReference>
<evidence type="ECO:0000256" key="2">
    <source>
        <dbReference type="ARBA" id="ARBA00004401"/>
    </source>
</evidence>
<comment type="similarity">
    <text evidence="3 13">Belongs to the peptidase S26 family.</text>
</comment>
<evidence type="ECO:0000256" key="9">
    <source>
        <dbReference type="ARBA" id="ARBA00022989"/>
    </source>
</evidence>
<dbReference type="PROSITE" id="PS00760">
    <property type="entry name" value="SPASE_I_2"/>
    <property type="match status" value="1"/>
</dbReference>
<dbReference type="PANTHER" id="PTHR43390:SF1">
    <property type="entry name" value="CHLOROPLAST PROCESSING PEPTIDASE"/>
    <property type="match status" value="1"/>
</dbReference>
<dbReference type="PROSITE" id="PS00501">
    <property type="entry name" value="SPASE_I_1"/>
    <property type="match status" value="1"/>
</dbReference>
<name>A0A3L7K2Y9_9BACI</name>
<dbReference type="InterPro" id="IPR019756">
    <property type="entry name" value="Pept_S26A_signal_pept_1_Ser-AS"/>
</dbReference>
<feature type="transmembrane region" description="Helical" evidence="12">
    <location>
        <begin position="12"/>
        <end position="36"/>
    </location>
</feature>
<dbReference type="InterPro" id="IPR019757">
    <property type="entry name" value="Pept_S26A_signal_pept_1_Lys-AS"/>
</dbReference>
<keyword evidence="8 12" id="KW-0378">Hydrolase</keyword>
<sequence>MSERSKRELVSWIKAVILGFTIVIVVKSFLFSNYVVEGKSMMPTLKDGNRLIVNKLDYDVSAPKHGDIVIFHATPTEDYVKRVIGLPGDTIEYKGDQLLRNGKEVDEPYLKAYKNQLESGQLTEDFTLKEKTGKTRVPKGMLWVMGDNRIKSSDSRMPWIGFVDMDQLVGKVSLRYYPTNDINTFSTN</sequence>
<feature type="active site" evidence="11">
    <location>
        <position position="81"/>
    </location>
</feature>
<dbReference type="Proteomes" id="UP000276770">
    <property type="component" value="Unassembled WGS sequence"/>
</dbReference>
<evidence type="ECO:0000256" key="3">
    <source>
        <dbReference type="ARBA" id="ARBA00009370"/>
    </source>
</evidence>
<feature type="domain" description="Peptidase S26" evidence="14">
    <location>
        <begin position="10"/>
        <end position="177"/>
    </location>
</feature>
<evidence type="ECO:0000256" key="8">
    <source>
        <dbReference type="ARBA" id="ARBA00022801"/>
    </source>
</evidence>
<comment type="catalytic activity">
    <reaction evidence="1 12">
        <text>Cleavage of hydrophobic, N-terminal signal or leader sequences from secreted and periplasmic proteins.</text>
        <dbReference type="EC" id="3.4.21.89"/>
    </reaction>
</comment>
<evidence type="ECO:0000256" key="11">
    <source>
        <dbReference type="PIRSR" id="PIRSR600223-1"/>
    </source>
</evidence>
<evidence type="ECO:0000256" key="13">
    <source>
        <dbReference type="RuleBase" id="RU362042"/>
    </source>
</evidence>
<evidence type="ECO:0000256" key="4">
    <source>
        <dbReference type="ARBA" id="ARBA00013208"/>
    </source>
</evidence>
<evidence type="ECO:0000256" key="10">
    <source>
        <dbReference type="ARBA" id="ARBA00023136"/>
    </source>
</evidence>
<accession>A0A3L7K2Y9</accession>
<evidence type="ECO:0000256" key="5">
    <source>
        <dbReference type="ARBA" id="ARBA00022475"/>
    </source>
</evidence>
<dbReference type="InterPro" id="IPR000223">
    <property type="entry name" value="Pept_S26A_signal_pept_1"/>
</dbReference>
<evidence type="ECO:0000256" key="1">
    <source>
        <dbReference type="ARBA" id="ARBA00000677"/>
    </source>
</evidence>
<dbReference type="PROSITE" id="PS00761">
    <property type="entry name" value="SPASE_I_3"/>
    <property type="match status" value="1"/>
</dbReference>
<dbReference type="PANTHER" id="PTHR43390">
    <property type="entry name" value="SIGNAL PEPTIDASE I"/>
    <property type="match status" value="1"/>
</dbReference>
<dbReference type="InterPro" id="IPR036286">
    <property type="entry name" value="LexA/Signal_pep-like_sf"/>
</dbReference>
<dbReference type="GO" id="GO:0005886">
    <property type="term" value="C:plasma membrane"/>
    <property type="evidence" value="ECO:0007669"/>
    <property type="project" value="UniProtKB-SubCell"/>
</dbReference>
<keyword evidence="6 12" id="KW-0645">Protease</keyword>
<evidence type="ECO:0000256" key="7">
    <source>
        <dbReference type="ARBA" id="ARBA00022692"/>
    </source>
</evidence>
<dbReference type="FunFam" id="2.10.109.10:FF:000008">
    <property type="entry name" value="Signal peptidase I"/>
    <property type="match status" value="1"/>
</dbReference>
<dbReference type="GO" id="GO:0004252">
    <property type="term" value="F:serine-type endopeptidase activity"/>
    <property type="evidence" value="ECO:0007669"/>
    <property type="project" value="InterPro"/>
</dbReference>
<evidence type="ECO:0000256" key="6">
    <source>
        <dbReference type="ARBA" id="ARBA00022670"/>
    </source>
</evidence>
<gene>
    <name evidence="15" type="primary">lepB</name>
    <name evidence="15" type="ORF">D9X91_04645</name>
</gene>
<feature type="active site" evidence="11">
    <location>
        <position position="40"/>
    </location>
</feature>
<reference evidence="15 16" key="1">
    <citation type="submission" date="2018-10" db="EMBL/GenBank/DDBJ databases">
        <title>Falsibacillus sp. genome draft.</title>
        <authorList>
            <person name="Shi S."/>
        </authorList>
    </citation>
    <scope>NUCLEOTIDE SEQUENCE [LARGE SCALE GENOMIC DNA]</scope>
    <source>
        <strain evidence="15 16">GY 10110</strain>
    </source>
</reference>
<dbReference type="GO" id="GO:0006465">
    <property type="term" value="P:signal peptide processing"/>
    <property type="evidence" value="ECO:0007669"/>
    <property type="project" value="InterPro"/>
</dbReference>
<dbReference type="OrthoDB" id="9802919at2"/>
<keyword evidence="5" id="KW-1003">Cell membrane</keyword>
<evidence type="ECO:0000313" key="15">
    <source>
        <dbReference type="EMBL" id="RLQ97446.1"/>
    </source>
</evidence>
<dbReference type="SUPFAM" id="SSF51306">
    <property type="entry name" value="LexA/Signal peptidase"/>
    <property type="match status" value="1"/>
</dbReference>
<dbReference type="PRINTS" id="PR00727">
    <property type="entry name" value="LEADERPTASE"/>
</dbReference>
<organism evidence="15 16">
    <name type="scientific">Falsibacillus albus</name>
    <dbReference type="NCBI Taxonomy" id="2478915"/>
    <lineage>
        <taxon>Bacteria</taxon>
        <taxon>Bacillati</taxon>
        <taxon>Bacillota</taxon>
        <taxon>Bacilli</taxon>
        <taxon>Bacillales</taxon>
        <taxon>Bacillaceae</taxon>
        <taxon>Falsibacillus</taxon>
    </lineage>
</organism>
<keyword evidence="7 12" id="KW-0812">Transmembrane</keyword>
<dbReference type="NCBIfam" id="TIGR02227">
    <property type="entry name" value="sigpep_I_bact"/>
    <property type="match status" value="1"/>
</dbReference>
<keyword evidence="16" id="KW-1185">Reference proteome</keyword>
<dbReference type="InterPro" id="IPR019533">
    <property type="entry name" value="Peptidase_S26"/>
</dbReference>
<dbReference type="EMBL" id="RCVZ01000002">
    <property type="protein sequence ID" value="RLQ97446.1"/>
    <property type="molecule type" value="Genomic_DNA"/>
</dbReference>
<dbReference type="GO" id="GO:0009003">
    <property type="term" value="F:signal peptidase activity"/>
    <property type="evidence" value="ECO:0007669"/>
    <property type="project" value="UniProtKB-EC"/>
</dbReference>
<dbReference type="EC" id="3.4.21.89" evidence="4 12"/>
<keyword evidence="9 12" id="KW-1133">Transmembrane helix</keyword>
<dbReference type="Gene3D" id="2.10.109.10">
    <property type="entry name" value="Umud Fragment, subunit A"/>
    <property type="match status" value="1"/>
</dbReference>
<keyword evidence="10 12" id="KW-0472">Membrane</keyword>
<dbReference type="InterPro" id="IPR019758">
    <property type="entry name" value="Pept_S26A_signal_pept_1_CS"/>
</dbReference>
<evidence type="ECO:0000259" key="14">
    <source>
        <dbReference type="Pfam" id="PF10502"/>
    </source>
</evidence>
<evidence type="ECO:0000313" key="16">
    <source>
        <dbReference type="Proteomes" id="UP000276770"/>
    </source>
</evidence>
<proteinExistence type="inferred from homology"/>
<comment type="subcellular location">
    <subcellularLocation>
        <location evidence="2">Cell membrane</location>
        <topology evidence="2">Single-pass type II membrane protein</topology>
    </subcellularLocation>
    <subcellularLocation>
        <location evidence="13">Membrane</location>
        <topology evidence="13">Single-pass type II membrane protein</topology>
    </subcellularLocation>
</comment>